<dbReference type="STRING" id="1798482.A2763_01265"/>
<evidence type="ECO:0000313" key="1">
    <source>
        <dbReference type="EMBL" id="OGG50278.1"/>
    </source>
</evidence>
<gene>
    <name evidence="1" type="ORF">A2763_01265</name>
</gene>
<dbReference type="Proteomes" id="UP000178370">
    <property type="component" value="Unassembled WGS sequence"/>
</dbReference>
<name>A0A1F6CMG2_9BACT</name>
<reference evidence="1 2" key="1">
    <citation type="journal article" date="2016" name="Nat. Commun.">
        <title>Thousands of microbial genomes shed light on interconnected biogeochemical processes in an aquifer system.</title>
        <authorList>
            <person name="Anantharaman K."/>
            <person name="Brown C.T."/>
            <person name="Hug L.A."/>
            <person name="Sharon I."/>
            <person name="Castelle C.J."/>
            <person name="Probst A.J."/>
            <person name="Thomas B.C."/>
            <person name="Singh A."/>
            <person name="Wilkins M.J."/>
            <person name="Karaoz U."/>
            <person name="Brodie E.L."/>
            <person name="Williams K.H."/>
            <person name="Hubbard S.S."/>
            <person name="Banfield J.F."/>
        </authorList>
    </citation>
    <scope>NUCLEOTIDE SEQUENCE [LARGE SCALE GENOMIC DNA]</scope>
</reference>
<evidence type="ECO:0000313" key="2">
    <source>
        <dbReference type="Proteomes" id="UP000178370"/>
    </source>
</evidence>
<accession>A0A1F6CMG2</accession>
<dbReference type="EMBL" id="MFKV01000015">
    <property type="protein sequence ID" value="OGG50278.1"/>
    <property type="molecule type" value="Genomic_DNA"/>
</dbReference>
<comment type="caution">
    <text evidence="1">The sequence shown here is derived from an EMBL/GenBank/DDBJ whole genome shotgun (WGS) entry which is preliminary data.</text>
</comment>
<organism evidence="1 2">
    <name type="scientific">Candidatus Kaiserbacteria bacterium RIFCSPHIGHO2_01_FULL_54_36</name>
    <dbReference type="NCBI Taxonomy" id="1798482"/>
    <lineage>
        <taxon>Bacteria</taxon>
        <taxon>Candidatus Kaiseribacteriota</taxon>
    </lineage>
</organism>
<sequence length="560" mass="63803">MPQAMKWTPEVVIATIQSLHRRKRPLHSSYMQRHNVTLYVASCKRFGGWPQAITAAGLDYAAVRAQPPQKVWSKDAVKEEILRRHREELTLSASEVQKEDNRLTWAATKYFGKRGWNKALTYAGLDYRDFDTRIIWSKKTVIEAILRRREQKLPLNMAALRIPELRSLRHGAEHVFGSWEAAIKAAGLDYASIRLNEGWNKKRVLKTIRSLRSIGVWLKGYYIQQNHPHLYSAARRIFSTWPIAVLVEQTLDRADGTPGRRKVMTREVVIEMIKARHRQDLPLNSGAVHSTAVYSAALRAFGGWREAIAAAGLEYKDMRLGRGQKWTRETVIETLKQMYANKEPLNSGAMGSTGIYRTAYVLFGGWKQAILAAGLDYESIRRQQWSRAKTLWTKERVLREIRELAAKFVQLRPGSYYTRGSLRAHHDNLYGAGKRLFGTWEKAVIAAGIDYSKYQDHSMRPPSVVYSSLPGNLVSLHEPVGGPDSELTREGLLGSKDPGFERVEARQVLIALLKQNHLNPQIVELLERVIAGYDLEDDEYVAVASAIREHPELMKLLETN</sequence>
<dbReference type="AlphaFoldDB" id="A0A1F6CMG2"/>
<proteinExistence type="predicted"/>
<protein>
    <submittedName>
        <fullName evidence="1">Uncharacterized protein</fullName>
    </submittedName>
</protein>